<evidence type="ECO:0000313" key="2">
    <source>
        <dbReference type="EMBL" id="GLR14717.1"/>
    </source>
</evidence>
<proteinExistence type="predicted"/>
<gene>
    <name evidence="2" type="ORF">GCM10007907_35070</name>
</gene>
<organism evidence="2 3">
    <name type="scientific">Chitinimonas prasina</name>
    <dbReference type="NCBI Taxonomy" id="1434937"/>
    <lineage>
        <taxon>Bacteria</taxon>
        <taxon>Pseudomonadati</taxon>
        <taxon>Pseudomonadota</taxon>
        <taxon>Betaproteobacteria</taxon>
        <taxon>Neisseriales</taxon>
        <taxon>Chitinibacteraceae</taxon>
        <taxon>Chitinimonas</taxon>
    </lineage>
</organism>
<accession>A0ABQ5YI93</accession>
<feature type="chain" id="PRO_5045670137" description="DUF3157 family protein" evidence="1">
    <location>
        <begin position="19"/>
        <end position="218"/>
    </location>
</feature>
<name>A0ABQ5YI93_9NEIS</name>
<comment type="caution">
    <text evidence="2">The sequence shown here is derived from an EMBL/GenBank/DDBJ whole genome shotgun (WGS) entry which is preliminary data.</text>
</comment>
<evidence type="ECO:0000256" key="1">
    <source>
        <dbReference type="SAM" id="SignalP"/>
    </source>
</evidence>
<sequence length="218" mass="24362">MKSLLALLSLLFAANAAANPAQDALAELKKHDSYQWHYRVQESGDSNRLIRHDPDNIGKEWQLELIDGKPATAEQQASYQERRKKNSRTLRFRDLVDAASLTPLDAGPKPLRYRFNVKPNDSLTEVDPEQLAGTLTLAPTGEIASILLYNPEPFRAKLVAKIEKFSIQVDFSRHASGALLPARAQTILQGNIGGVKELKQNLIQTYSDYRPSKQLASR</sequence>
<dbReference type="RefSeq" id="WP_284197788.1">
    <property type="nucleotide sequence ID" value="NZ_BSOG01000005.1"/>
</dbReference>
<dbReference type="Proteomes" id="UP001156706">
    <property type="component" value="Unassembled WGS sequence"/>
</dbReference>
<keyword evidence="3" id="KW-1185">Reference proteome</keyword>
<evidence type="ECO:0000313" key="3">
    <source>
        <dbReference type="Proteomes" id="UP001156706"/>
    </source>
</evidence>
<dbReference type="EMBL" id="BSOG01000005">
    <property type="protein sequence ID" value="GLR14717.1"/>
    <property type="molecule type" value="Genomic_DNA"/>
</dbReference>
<feature type="signal peptide" evidence="1">
    <location>
        <begin position="1"/>
        <end position="18"/>
    </location>
</feature>
<keyword evidence="1" id="KW-0732">Signal</keyword>
<reference evidence="3" key="1">
    <citation type="journal article" date="2019" name="Int. J. Syst. Evol. Microbiol.">
        <title>The Global Catalogue of Microorganisms (GCM) 10K type strain sequencing project: providing services to taxonomists for standard genome sequencing and annotation.</title>
        <authorList>
            <consortium name="The Broad Institute Genomics Platform"/>
            <consortium name="The Broad Institute Genome Sequencing Center for Infectious Disease"/>
            <person name="Wu L."/>
            <person name="Ma J."/>
        </authorList>
    </citation>
    <scope>NUCLEOTIDE SEQUENCE [LARGE SCALE GENOMIC DNA]</scope>
    <source>
        <strain evidence="3">NBRC 110044</strain>
    </source>
</reference>
<evidence type="ECO:0008006" key="4">
    <source>
        <dbReference type="Google" id="ProtNLM"/>
    </source>
</evidence>
<protein>
    <recommendedName>
        <fullName evidence="4">DUF3157 family protein</fullName>
    </recommendedName>
</protein>